<dbReference type="PaxDb" id="243275-TDE_1530"/>
<dbReference type="OrthoDB" id="361948at2"/>
<dbReference type="STRING" id="243275.TDE_1530"/>
<name>Q73MH8_TREDE</name>
<reference evidence="1 2" key="1">
    <citation type="journal article" date="2004" name="Proc. Natl. Acad. Sci. U.S.A.">
        <title>Comparison of the genome of the oral pathogen Treponema denticola with other spirochete genomes.</title>
        <authorList>
            <person name="Seshadri R."/>
            <person name="Myers G.S."/>
            <person name="Tettelin H."/>
            <person name="Eisen J.A."/>
            <person name="Heidelberg J.F."/>
            <person name="Dodson R.J."/>
            <person name="Davidsen T.M."/>
            <person name="DeBoy R.T."/>
            <person name="Fouts D.E."/>
            <person name="Haft D.H."/>
            <person name="Selengut J."/>
            <person name="Ren Q."/>
            <person name="Brinkac L.M."/>
            <person name="Madupu R."/>
            <person name="Kolonay J."/>
            <person name="Durkin S.A."/>
            <person name="Daugherty S.C."/>
            <person name="Shetty J."/>
            <person name="Shvartsbeyn A."/>
            <person name="Gebregeorgis E."/>
            <person name="Geer K."/>
            <person name="Tsegaye G."/>
            <person name="Malek J."/>
            <person name="Ayodeji B."/>
            <person name="Shatsman S."/>
            <person name="McLeod M.P."/>
            <person name="Smajs D."/>
            <person name="Howell J.K."/>
            <person name="Pal S."/>
            <person name="Amin A."/>
            <person name="Vashisth P."/>
            <person name="McNeill T.Z."/>
            <person name="Xiang Q."/>
            <person name="Sodergren E."/>
            <person name="Baca E."/>
            <person name="Weinstock G.M."/>
            <person name="Norris S.J."/>
            <person name="Fraser C.M."/>
            <person name="Paulsen I.T."/>
        </authorList>
    </citation>
    <scope>NUCLEOTIDE SEQUENCE [LARGE SCALE GENOMIC DNA]</scope>
    <source>
        <strain evidence="2">ATCC 35405 / DSM 14222 / CIP 103919 / JCM 8153 / KCTC 15104</strain>
    </source>
</reference>
<gene>
    <name evidence="1" type="ordered locus">TDE_1530</name>
</gene>
<proteinExistence type="predicted"/>
<dbReference type="eggNOG" id="ENOG5032Q7E">
    <property type="taxonomic scope" value="Bacteria"/>
</dbReference>
<dbReference type="EMBL" id="AE017226">
    <property type="protein sequence ID" value="AAS12047.1"/>
    <property type="molecule type" value="Genomic_DNA"/>
</dbReference>
<organism evidence="1 2">
    <name type="scientific">Treponema denticola (strain ATCC 35405 / DSM 14222 / CIP 103919 / JCM 8153 / KCTC 15104)</name>
    <dbReference type="NCBI Taxonomy" id="243275"/>
    <lineage>
        <taxon>Bacteria</taxon>
        <taxon>Pseudomonadati</taxon>
        <taxon>Spirochaetota</taxon>
        <taxon>Spirochaetia</taxon>
        <taxon>Spirochaetales</taxon>
        <taxon>Treponemataceae</taxon>
        <taxon>Treponema</taxon>
    </lineage>
</organism>
<dbReference type="HOGENOM" id="CLU_1102402_0_0_12"/>
<accession>Q73MH8</accession>
<dbReference type="KEGG" id="tde:TDE_1530"/>
<dbReference type="GeneID" id="2740892"/>
<dbReference type="RefSeq" id="WP_002679176.1">
    <property type="nucleotide sequence ID" value="NC_002967.9"/>
</dbReference>
<protein>
    <submittedName>
        <fullName evidence="1">Uncharacterized protein</fullName>
    </submittedName>
</protein>
<dbReference type="PATRIC" id="fig|243275.7.peg.1467"/>
<evidence type="ECO:0000313" key="1">
    <source>
        <dbReference type="EMBL" id="AAS12047.1"/>
    </source>
</evidence>
<dbReference type="Proteomes" id="UP000008212">
    <property type="component" value="Chromosome"/>
</dbReference>
<dbReference type="AlphaFoldDB" id="Q73MH8"/>
<keyword evidence="2" id="KW-1185">Reference proteome</keyword>
<evidence type="ECO:0000313" key="2">
    <source>
        <dbReference type="Proteomes" id="UP000008212"/>
    </source>
</evidence>
<sequence>MATGKVHDEHIANILGKEFSLKRPEELRLIQDAVYVLMDATVKDKNGKRLNEALQRFRDWNIADINPDEIVAPESSASTHQYYAHRGWDYNYEVEGLAEQLNTQEWQIWDLKQKEEFKTHLYKSQVRFKLGKEILIKSIREIFPYFNIQKTEALARIFYYTHIYGDLRWNSRLDYLIDVPEFRDGLIGGLRDFASPKDKEKINKLISKIMKELPDGLKFTIPADGDNAPIEDWKHCLPLDRAMEAVFEYFSLCQVFTN</sequence>